<evidence type="ECO:0000313" key="3">
    <source>
        <dbReference type="Proteomes" id="UP000656548"/>
    </source>
</evidence>
<dbReference type="Proteomes" id="UP000656548">
    <property type="component" value="Unassembled WGS sequence"/>
</dbReference>
<name>A0ABR9L2M6_9PSEU</name>
<proteinExistence type="predicted"/>
<evidence type="ECO:0000313" key="2">
    <source>
        <dbReference type="EMBL" id="MBE1575019.1"/>
    </source>
</evidence>
<evidence type="ECO:0000256" key="1">
    <source>
        <dbReference type="SAM" id="Phobius"/>
    </source>
</evidence>
<dbReference type="RefSeq" id="WP_192742659.1">
    <property type="nucleotide sequence ID" value="NZ_JADBEJ010000003.1"/>
</dbReference>
<feature type="transmembrane region" description="Helical" evidence="1">
    <location>
        <begin position="41"/>
        <end position="64"/>
    </location>
</feature>
<organism evidence="2 3">
    <name type="scientific">Amycolatopsis roodepoortensis</name>
    <dbReference type="NCBI Taxonomy" id="700274"/>
    <lineage>
        <taxon>Bacteria</taxon>
        <taxon>Bacillati</taxon>
        <taxon>Actinomycetota</taxon>
        <taxon>Actinomycetes</taxon>
        <taxon>Pseudonocardiales</taxon>
        <taxon>Pseudonocardiaceae</taxon>
        <taxon>Amycolatopsis</taxon>
    </lineage>
</organism>
<keyword evidence="1" id="KW-0472">Membrane</keyword>
<accession>A0ABR9L2M6</accession>
<protein>
    <submittedName>
        <fullName evidence="2">Uncharacterized protein</fullName>
    </submittedName>
</protein>
<feature type="transmembrane region" description="Helical" evidence="1">
    <location>
        <begin position="12"/>
        <end position="35"/>
    </location>
</feature>
<keyword evidence="1" id="KW-1133">Transmembrane helix</keyword>
<comment type="caution">
    <text evidence="2">The sequence shown here is derived from an EMBL/GenBank/DDBJ whole genome shotgun (WGS) entry which is preliminary data.</text>
</comment>
<keyword evidence="1" id="KW-0812">Transmembrane</keyword>
<keyword evidence="3" id="KW-1185">Reference proteome</keyword>
<gene>
    <name evidence="2" type="ORF">H4W30_002066</name>
</gene>
<sequence length="143" mass="15555">MSYPMSPRPIPRHLALGLGIGAVATGIAALILATFSSVYDWPGAAVNLAGISAAFFGATSLLVWCTQKIIDYLATCHEEHREAQEAHRAAMRTEMTKAQKALEKRLAAWQRSLDEREALRITAAFTPTQKTRLHSVEGPHGMG</sequence>
<dbReference type="EMBL" id="JADBEJ010000003">
    <property type="protein sequence ID" value="MBE1575019.1"/>
    <property type="molecule type" value="Genomic_DNA"/>
</dbReference>
<reference evidence="2 3" key="1">
    <citation type="submission" date="2020-10" db="EMBL/GenBank/DDBJ databases">
        <title>Sequencing the genomes of 1000 actinobacteria strains.</title>
        <authorList>
            <person name="Klenk H.-P."/>
        </authorList>
    </citation>
    <scope>NUCLEOTIDE SEQUENCE [LARGE SCALE GENOMIC DNA]</scope>
    <source>
        <strain evidence="2 3">DSM 46661</strain>
    </source>
</reference>